<sequence>MRPDQVSVVPSSVIASVSSFEEAQRTVDHLRSYGMDAGSMSIVGADLRQARKRQAVPVVTLTAVGALQGAALGLLAAVFVTLVAETSLTGLAVVVWGFVYGGLLGTLWGLFRGLIRNRPDVVETEVVPTRYEVRCAVEDLSVARTLLADAAVGNGGEVEGETMPDAPVENTGHRHAA</sequence>
<dbReference type="AlphaFoldDB" id="A0A4R4X856"/>
<organism evidence="4 5">
    <name type="scientific">Kribbella turkmenica</name>
    <dbReference type="NCBI Taxonomy" id="2530375"/>
    <lineage>
        <taxon>Bacteria</taxon>
        <taxon>Bacillati</taxon>
        <taxon>Actinomycetota</taxon>
        <taxon>Actinomycetes</taxon>
        <taxon>Propionibacteriales</taxon>
        <taxon>Kribbellaceae</taxon>
        <taxon>Kribbella</taxon>
    </lineage>
</organism>
<accession>A0A4R4X856</accession>
<dbReference type="RefSeq" id="WP_132319671.1">
    <property type="nucleotide sequence ID" value="NZ_SMKR01000045.1"/>
</dbReference>
<dbReference type="OrthoDB" id="3826119at2"/>
<proteinExistence type="predicted"/>
<evidence type="ECO:0000256" key="1">
    <source>
        <dbReference type="SAM" id="MobiDB-lite"/>
    </source>
</evidence>
<dbReference type="Pfam" id="PF11181">
    <property type="entry name" value="YflT"/>
    <property type="match status" value="1"/>
</dbReference>
<dbReference type="EMBL" id="SMKR01000045">
    <property type="protein sequence ID" value="TDD26626.1"/>
    <property type="molecule type" value="Genomic_DNA"/>
</dbReference>
<gene>
    <name evidence="4" type="ORF">E1218_12940</name>
</gene>
<dbReference type="InterPro" id="IPR025889">
    <property type="entry name" value="GSP17M-like_dom"/>
</dbReference>
<reference evidence="4 5" key="1">
    <citation type="submission" date="2019-02" db="EMBL/GenBank/DDBJ databases">
        <title>Draft genome sequences of novel Actinobacteria.</title>
        <authorList>
            <person name="Sahin N."/>
            <person name="Ay H."/>
            <person name="Saygin H."/>
        </authorList>
    </citation>
    <scope>NUCLEOTIDE SEQUENCE [LARGE SCALE GENOMIC DNA]</scope>
    <source>
        <strain evidence="4 5">16K104</strain>
    </source>
</reference>
<feature type="region of interest" description="Disordered" evidence="1">
    <location>
        <begin position="155"/>
        <end position="177"/>
    </location>
</feature>
<evidence type="ECO:0000256" key="2">
    <source>
        <dbReference type="SAM" id="Phobius"/>
    </source>
</evidence>
<feature type="domain" description="General stress protein 17M-like" evidence="3">
    <location>
        <begin position="13"/>
        <end position="79"/>
    </location>
</feature>
<comment type="caution">
    <text evidence="4">The sequence shown here is derived from an EMBL/GenBank/DDBJ whole genome shotgun (WGS) entry which is preliminary data.</text>
</comment>
<evidence type="ECO:0000313" key="5">
    <source>
        <dbReference type="Proteomes" id="UP000295172"/>
    </source>
</evidence>
<name>A0A4R4X856_9ACTN</name>
<evidence type="ECO:0000259" key="3">
    <source>
        <dbReference type="Pfam" id="PF11181"/>
    </source>
</evidence>
<keyword evidence="2" id="KW-0472">Membrane</keyword>
<dbReference type="Proteomes" id="UP000295172">
    <property type="component" value="Unassembled WGS sequence"/>
</dbReference>
<keyword evidence="2" id="KW-1133">Transmembrane helix</keyword>
<evidence type="ECO:0000313" key="4">
    <source>
        <dbReference type="EMBL" id="TDD26626.1"/>
    </source>
</evidence>
<protein>
    <recommendedName>
        <fullName evidence="3">General stress protein 17M-like domain-containing protein</fullName>
    </recommendedName>
</protein>
<keyword evidence="5" id="KW-1185">Reference proteome</keyword>
<feature type="transmembrane region" description="Helical" evidence="2">
    <location>
        <begin position="90"/>
        <end position="111"/>
    </location>
</feature>
<feature type="transmembrane region" description="Helical" evidence="2">
    <location>
        <begin position="58"/>
        <end position="84"/>
    </location>
</feature>
<keyword evidence="2" id="KW-0812">Transmembrane</keyword>